<reference evidence="3" key="1">
    <citation type="journal article" date="2019" name="Int. J. Syst. Evol. Microbiol.">
        <title>The Global Catalogue of Microorganisms (GCM) 10K type strain sequencing project: providing services to taxonomists for standard genome sequencing and annotation.</title>
        <authorList>
            <consortium name="The Broad Institute Genomics Platform"/>
            <consortium name="The Broad Institute Genome Sequencing Center for Infectious Disease"/>
            <person name="Wu L."/>
            <person name="Ma J."/>
        </authorList>
    </citation>
    <scope>NUCLEOTIDE SEQUENCE [LARGE SCALE GENOMIC DNA]</scope>
    <source>
        <strain evidence="3">DT92</strain>
    </source>
</reference>
<dbReference type="EMBL" id="JBHUHY010000009">
    <property type="protein sequence ID" value="MFD2187213.1"/>
    <property type="molecule type" value="Genomic_DNA"/>
</dbReference>
<comment type="caution">
    <text evidence="2">The sequence shown here is derived from an EMBL/GenBank/DDBJ whole genome shotgun (WGS) entry which is preliminary data.</text>
</comment>
<protein>
    <submittedName>
        <fullName evidence="2">Swt1 family HEPN domain-containing protein</fullName>
    </submittedName>
</protein>
<dbReference type="RefSeq" id="WP_378320210.1">
    <property type="nucleotide sequence ID" value="NZ_JBHUHY010000009.1"/>
</dbReference>
<keyword evidence="3" id="KW-1185">Reference proteome</keyword>
<evidence type="ECO:0000259" key="1">
    <source>
        <dbReference type="Pfam" id="PF18731"/>
    </source>
</evidence>
<accession>A0ABW5AW75</accession>
<evidence type="ECO:0000313" key="3">
    <source>
        <dbReference type="Proteomes" id="UP001597344"/>
    </source>
</evidence>
<dbReference type="Pfam" id="PF18731">
    <property type="entry name" value="HEPN_Swt1"/>
    <property type="match status" value="1"/>
</dbReference>
<organism evidence="2 3">
    <name type="scientific">Aquimarina celericrescens</name>
    <dbReference type="NCBI Taxonomy" id="1964542"/>
    <lineage>
        <taxon>Bacteria</taxon>
        <taxon>Pseudomonadati</taxon>
        <taxon>Bacteroidota</taxon>
        <taxon>Flavobacteriia</taxon>
        <taxon>Flavobacteriales</taxon>
        <taxon>Flavobacteriaceae</taxon>
        <taxon>Aquimarina</taxon>
    </lineage>
</organism>
<dbReference type="InterPro" id="IPR041650">
    <property type="entry name" value="HEPN_Swt1"/>
</dbReference>
<sequence length="260" mass="31068">MSFNRIIEIENTLRDFILYQLRKKYNGDWQKYYGISVDRIKKWEEKRDIALKKSLKTGIVESRLIYYSDFYDLSTIISKNWAALFKSVFEDKKEFDVYFKKMEEYRNTLAHGRLLLLHQSNLLEGICGEIRNKIIRYQSKMEYNVDIFPRIERVADNFGNVWPGFNSLHPKTTLFPGDILEITINATDPEDQPLEFRIQNTTPWQRENTIKLFIENKHVCLRKVFNVLMRSTRPYHSQVDRDGEVHLSYVILPKKAQEIK</sequence>
<proteinExistence type="predicted"/>
<dbReference type="Proteomes" id="UP001597344">
    <property type="component" value="Unassembled WGS sequence"/>
</dbReference>
<feature type="domain" description="Swt1-like HEPN" evidence="1">
    <location>
        <begin position="10"/>
        <end position="113"/>
    </location>
</feature>
<evidence type="ECO:0000313" key="2">
    <source>
        <dbReference type="EMBL" id="MFD2187213.1"/>
    </source>
</evidence>
<name>A0ABW5AW75_9FLAO</name>
<gene>
    <name evidence="2" type="ORF">ACFSJT_10480</name>
</gene>